<keyword evidence="1" id="KW-0472">Membrane</keyword>
<reference evidence="2 3" key="1">
    <citation type="submission" date="2019-11" db="EMBL/GenBank/DDBJ databases">
        <title>Spirosoma endbachense sp. nov., isolated from a natural salt meadow.</title>
        <authorList>
            <person name="Rojas J."/>
            <person name="Ambika Manirajan B."/>
            <person name="Ratering S."/>
            <person name="Suarez C."/>
            <person name="Geissler-Plaum R."/>
            <person name="Schnell S."/>
        </authorList>
    </citation>
    <scope>NUCLEOTIDE SEQUENCE [LARGE SCALE GENOMIC DNA]</scope>
    <source>
        <strain evidence="2 3">I-24</strain>
    </source>
</reference>
<feature type="transmembrane region" description="Helical" evidence="1">
    <location>
        <begin position="12"/>
        <end position="30"/>
    </location>
</feature>
<keyword evidence="1" id="KW-0812">Transmembrane</keyword>
<name>A0A6P1W4Z8_9BACT</name>
<evidence type="ECO:0000256" key="1">
    <source>
        <dbReference type="SAM" id="Phobius"/>
    </source>
</evidence>
<protein>
    <recommendedName>
        <fullName evidence="4">Transmembrane protein</fullName>
    </recommendedName>
</protein>
<keyword evidence="3" id="KW-1185">Reference proteome</keyword>
<dbReference type="Proteomes" id="UP000464577">
    <property type="component" value="Chromosome"/>
</dbReference>
<proteinExistence type="predicted"/>
<evidence type="ECO:0008006" key="4">
    <source>
        <dbReference type="Google" id="ProtNLM"/>
    </source>
</evidence>
<feature type="transmembrane region" description="Helical" evidence="1">
    <location>
        <begin position="116"/>
        <end position="138"/>
    </location>
</feature>
<organism evidence="2 3">
    <name type="scientific">Spirosoma endbachense</name>
    <dbReference type="NCBI Taxonomy" id="2666025"/>
    <lineage>
        <taxon>Bacteria</taxon>
        <taxon>Pseudomonadati</taxon>
        <taxon>Bacteroidota</taxon>
        <taxon>Cytophagia</taxon>
        <taxon>Cytophagales</taxon>
        <taxon>Cytophagaceae</taxon>
        <taxon>Spirosoma</taxon>
    </lineage>
</organism>
<accession>A0A6P1W4Z8</accession>
<dbReference type="AlphaFoldDB" id="A0A6P1W4Z8"/>
<evidence type="ECO:0000313" key="2">
    <source>
        <dbReference type="EMBL" id="QHV99412.1"/>
    </source>
</evidence>
<feature type="transmembrane region" description="Helical" evidence="1">
    <location>
        <begin position="42"/>
        <end position="73"/>
    </location>
</feature>
<dbReference type="KEGG" id="senf:GJR95_32320"/>
<dbReference type="RefSeq" id="WP_162389815.1">
    <property type="nucleotide sequence ID" value="NZ_CP045997.1"/>
</dbReference>
<gene>
    <name evidence="2" type="ORF">GJR95_32320</name>
</gene>
<feature type="transmembrane region" description="Helical" evidence="1">
    <location>
        <begin position="85"/>
        <end position="104"/>
    </location>
</feature>
<sequence length="141" mass="16259">MKTQTSIDYEGFYLKPRVLIFICIVAFLGIHQYDGKWNLPLIMWGVMGVFAGAGVTKIICGFFVLCWLYLWVLILHKNLALNAKLIIPFIVLYADALFAGYQQINYYIRVEHVDEQALFFVIPFVIFLASSLLLIRFLKGQ</sequence>
<dbReference type="EMBL" id="CP045997">
    <property type="protein sequence ID" value="QHV99412.1"/>
    <property type="molecule type" value="Genomic_DNA"/>
</dbReference>
<evidence type="ECO:0000313" key="3">
    <source>
        <dbReference type="Proteomes" id="UP000464577"/>
    </source>
</evidence>
<keyword evidence="1" id="KW-1133">Transmembrane helix</keyword>